<accession>A0A3N1NZ44</accession>
<dbReference type="InterPro" id="IPR009875">
    <property type="entry name" value="PilZ_domain"/>
</dbReference>
<dbReference type="Proteomes" id="UP000273643">
    <property type="component" value="Unassembled WGS sequence"/>
</dbReference>
<dbReference type="Gene3D" id="2.40.10.220">
    <property type="entry name" value="predicted glycosyltransferase like domains"/>
    <property type="match status" value="1"/>
</dbReference>
<evidence type="ECO:0000313" key="2">
    <source>
        <dbReference type="EMBL" id="ROQ21089.1"/>
    </source>
</evidence>
<dbReference type="Pfam" id="PF07238">
    <property type="entry name" value="PilZ"/>
    <property type="match status" value="1"/>
</dbReference>
<evidence type="ECO:0000313" key="3">
    <source>
        <dbReference type="Proteomes" id="UP000273643"/>
    </source>
</evidence>
<proteinExistence type="predicted"/>
<evidence type="ECO:0000259" key="1">
    <source>
        <dbReference type="Pfam" id="PF07238"/>
    </source>
</evidence>
<reference evidence="2 3" key="1">
    <citation type="submission" date="2018-11" db="EMBL/GenBank/DDBJ databases">
        <title>Genomic Encyclopedia of Type Strains, Phase IV (KMG-IV): sequencing the most valuable type-strain genomes for metagenomic binning, comparative biology and taxonomic classification.</title>
        <authorList>
            <person name="Goeker M."/>
        </authorList>
    </citation>
    <scope>NUCLEOTIDE SEQUENCE [LARGE SCALE GENOMIC DNA]</scope>
    <source>
        <strain evidence="2 3">DSM 16974</strain>
    </source>
</reference>
<dbReference type="OrthoDB" id="6199437at2"/>
<name>A0A3N1NZ44_9GAMM</name>
<keyword evidence="3" id="KW-1185">Reference proteome</keyword>
<protein>
    <submittedName>
        <fullName evidence="2">PilZ domain-containing protein</fullName>
    </submittedName>
</protein>
<dbReference type="GO" id="GO:0035438">
    <property type="term" value="F:cyclic-di-GMP binding"/>
    <property type="evidence" value="ECO:0007669"/>
    <property type="project" value="InterPro"/>
</dbReference>
<gene>
    <name evidence="2" type="ORF">EDC38_1710</name>
</gene>
<comment type="caution">
    <text evidence="2">The sequence shown here is derived from an EMBL/GenBank/DDBJ whole genome shotgun (WGS) entry which is preliminary data.</text>
</comment>
<sequence>MIDHQRQWARYAIDEAVDVYDNLRDLYLGRLVNINAHGLMIMGDQPLDEDKLYKLDLHLPETLNGRNSIHLGVDCLWTRNADHNGKHWSGFNIIDASPQALEDIETLIQRLGQPLA</sequence>
<dbReference type="RefSeq" id="WP_024461082.1">
    <property type="nucleotide sequence ID" value="NZ_RJUK01000001.1"/>
</dbReference>
<dbReference type="EMBL" id="RJUK01000001">
    <property type="protein sequence ID" value="ROQ21089.1"/>
    <property type="molecule type" value="Genomic_DNA"/>
</dbReference>
<dbReference type="AlphaFoldDB" id="A0A3N1NZ44"/>
<organism evidence="2 3">
    <name type="scientific">Marinimicrobium koreense</name>
    <dbReference type="NCBI Taxonomy" id="306545"/>
    <lineage>
        <taxon>Bacteria</taxon>
        <taxon>Pseudomonadati</taxon>
        <taxon>Pseudomonadota</taxon>
        <taxon>Gammaproteobacteria</taxon>
        <taxon>Cellvibrionales</taxon>
        <taxon>Cellvibrionaceae</taxon>
        <taxon>Marinimicrobium</taxon>
    </lineage>
</organism>
<feature type="domain" description="PilZ" evidence="1">
    <location>
        <begin position="5"/>
        <end position="109"/>
    </location>
</feature>